<reference evidence="2 3" key="1">
    <citation type="submission" date="2024-01" db="EMBL/GenBank/DDBJ databases">
        <title>Genome assemblies of Stephania.</title>
        <authorList>
            <person name="Yang L."/>
        </authorList>
    </citation>
    <scope>NUCLEOTIDE SEQUENCE [LARGE SCALE GENOMIC DNA]</scope>
    <source>
        <strain evidence="2">YNDBR</strain>
        <tissue evidence="2">Leaf</tissue>
    </source>
</reference>
<dbReference type="EMBL" id="JBBNAF010000002">
    <property type="protein sequence ID" value="KAK9162309.1"/>
    <property type="molecule type" value="Genomic_DNA"/>
</dbReference>
<evidence type="ECO:0000313" key="3">
    <source>
        <dbReference type="Proteomes" id="UP001420932"/>
    </source>
</evidence>
<feature type="compositionally biased region" description="Basic and acidic residues" evidence="1">
    <location>
        <begin position="250"/>
        <end position="262"/>
    </location>
</feature>
<name>A0AAP0Q1F2_9MAGN</name>
<organism evidence="2 3">
    <name type="scientific">Stephania yunnanensis</name>
    <dbReference type="NCBI Taxonomy" id="152371"/>
    <lineage>
        <taxon>Eukaryota</taxon>
        <taxon>Viridiplantae</taxon>
        <taxon>Streptophyta</taxon>
        <taxon>Embryophyta</taxon>
        <taxon>Tracheophyta</taxon>
        <taxon>Spermatophyta</taxon>
        <taxon>Magnoliopsida</taxon>
        <taxon>Ranunculales</taxon>
        <taxon>Menispermaceae</taxon>
        <taxon>Menispermoideae</taxon>
        <taxon>Cissampelideae</taxon>
        <taxon>Stephania</taxon>
    </lineage>
</organism>
<comment type="caution">
    <text evidence="2">The sequence shown here is derived from an EMBL/GenBank/DDBJ whole genome shotgun (WGS) entry which is preliminary data.</text>
</comment>
<keyword evidence="3" id="KW-1185">Reference proteome</keyword>
<feature type="region of interest" description="Disordered" evidence="1">
    <location>
        <begin position="205"/>
        <end position="270"/>
    </location>
</feature>
<evidence type="ECO:0000256" key="1">
    <source>
        <dbReference type="SAM" id="MobiDB-lite"/>
    </source>
</evidence>
<feature type="compositionally biased region" description="Basic and acidic residues" evidence="1">
    <location>
        <begin position="219"/>
        <end position="231"/>
    </location>
</feature>
<protein>
    <submittedName>
        <fullName evidence="2">Uncharacterized protein</fullName>
    </submittedName>
</protein>
<sequence>MDLLRLRRFHCGPAFQAHGVEAVDLEWRLLGFTKIRETERVGDEEKQRLMVEEVREARRAKTPNPIFSLFWSTTNLTRRSERRRRDLGVAVGFGDFGGGRGRRDLGVAVGFGDFADNGCKGSNIKLKLQDHSEIQNSSCFGITKLNTRPYEADQARASKSQEEPEQVAFSGHTAGLSPLVLSPNKTDPKVINTTELIVNGVNFAHDDPRKHRNESKLGGVEDRRGGHREVGQPESVQEVIEANEDSDNGTGDKELGLHEEMSGLRVGSVA</sequence>
<accession>A0AAP0Q1F2</accession>
<proteinExistence type="predicted"/>
<evidence type="ECO:0000313" key="2">
    <source>
        <dbReference type="EMBL" id="KAK9162309.1"/>
    </source>
</evidence>
<dbReference type="AlphaFoldDB" id="A0AAP0Q1F2"/>
<dbReference type="Proteomes" id="UP001420932">
    <property type="component" value="Unassembled WGS sequence"/>
</dbReference>
<gene>
    <name evidence="2" type="ORF">Syun_003211</name>
</gene>